<organism evidence="8 9">
    <name type="scientific">Blomia tropicalis</name>
    <name type="common">Mite</name>
    <dbReference type="NCBI Taxonomy" id="40697"/>
    <lineage>
        <taxon>Eukaryota</taxon>
        <taxon>Metazoa</taxon>
        <taxon>Ecdysozoa</taxon>
        <taxon>Arthropoda</taxon>
        <taxon>Chelicerata</taxon>
        <taxon>Arachnida</taxon>
        <taxon>Acari</taxon>
        <taxon>Acariformes</taxon>
        <taxon>Sarcoptiformes</taxon>
        <taxon>Astigmata</taxon>
        <taxon>Glycyphagoidea</taxon>
        <taxon>Echimyopodidae</taxon>
        <taxon>Blomia</taxon>
    </lineage>
</organism>
<dbReference type="GO" id="GO:0005524">
    <property type="term" value="F:ATP binding"/>
    <property type="evidence" value="ECO:0007669"/>
    <property type="project" value="UniProtKB-UniRule"/>
</dbReference>
<sequence length="449" mass="50966">MKNPELEHVQDVPMEEIDTEEPKNNEFQVIGSLKQDKVKKVNASLPKWMSDCSQFDGNIETNSSDLDQYQSLINSKLFENLQKNKITKLFPVQKTVIPCLIDSFQKMKYCQPRDVCVLSPTGSGKTLTYAIPIINHLSNRVVTEIRALIILPVSDLATQVYKVLQSLCNNGINLRVGLVTSSGKKELNQFYRKKVDGSGYICSVDILVATPGKLVDLIQHGDGFHLRHLQILVIDEADRMMNETQFQWFKEIEYSVFESNIKQFCPCSVDQSTKHNLFSNIDLLSSCSVSISPIQHKSIHKILFSATITTDPEKLDHLALFCPILFNVQSNDLANTEPKQTIPTNLKELLIITEQNPRAGNAGTAISLITTDQLKHFTIISRRVHKGCDKQNPIEKLTVRESELKPLIPLYKNALKTLGELVHDERKTNLMKRHKQIKKSKFRKLVNTE</sequence>
<dbReference type="Gene3D" id="3.40.50.300">
    <property type="entry name" value="P-loop containing nucleotide triphosphate hydrolases"/>
    <property type="match status" value="1"/>
</dbReference>
<dbReference type="EMBL" id="JAPWDV010000002">
    <property type="protein sequence ID" value="KAJ6221250.1"/>
    <property type="molecule type" value="Genomic_DNA"/>
</dbReference>
<comment type="catalytic activity">
    <reaction evidence="5">
        <text>ATP + H2O = ADP + phosphate + H(+)</text>
        <dbReference type="Rhea" id="RHEA:13065"/>
        <dbReference type="ChEBI" id="CHEBI:15377"/>
        <dbReference type="ChEBI" id="CHEBI:15378"/>
        <dbReference type="ChEBI" id="CHEBI:30616"/>
        <dbReference type="ChEBI" id="CHEBI:43474"/>
        <dbReference type="ChEBI" id="CHEBI:456216"/>
        <dbReference type="EC" id="3.6.4.13"/>
    </reaction>
</comment>
<dbReference type="PROSITE" id="PS00039">
    <property type="entry name" value="DEAD_ATP_HELICASE"/>
    <property type="match status" value="1"/>
</dbReference>
<dbReference type="InterPro" id="IPR011545">
    <property type="entry name" value="DEAD/DEAH_box_helicase_dom"/>
</dbReference>
<proteinExistence type="inferred from homology"/>
<evidence type="ECO:0000256" key="6">
    <source>
        <dbReference type="SAM" id="MobiDB-lite"/>
    </source>
</evidence>
<dbReference type="EC" id="3.6.4.13" evidence="5"/>
<dbReference type="OMA" id="NETQFQW"/>
<evidence type="ECO:0000259" key="7">
    <source>
        <dbReference type="PROSITE" id="PS51192"/>
    </source>
</evidence>
<dbReference type="AlphaFoldDB" id="A0A9Q0M8R2"/>
<dbReference type="InterPro" id="IPR014001">
    <property type="entry name" value="Helicase_ATP-bd"/>
</dbReference>
<evidence type="ECO:0000256" key="4">
    <source>
        <dbReference type="RuleBase" id="RU000492"/>
    </source>
</evidence>
<keyword evidence="1 4" id="KW-0547">Nucleotide-binding</keyword>
<dbReference type="Pfam" id="PF00270">
    <property type="entry name" value="DEAD"/>
    <property type="match status" value="1"/>
</dbReference>
<keyword evidence="2 4" id="KW-0378">Hydrolase</keyword>
<dbReference type="InterPro" id="IPR027417">
    <property type="entry name" value="P-loop_NTPase"/>
</dbReference>
<name>A0A9Q0M8R2_BLOTA</name>
<dbReference type="GO" id="GO:0016787">
    <property type="term" value="F:hydrolase activity"/>
    <property type="evidence" value="ECO:0007669"/>
    <property type="project" value="UniProtKB-KW"/>
</dbReference>
<dbReference type="GO" id="GO:0003723">
    <property type="term" value="F:RNA binding"/>
    <property type="evidence" value="ECO:0007669"/>
    <property type="project" value="UniProtKB-UniRule"/>
</dbReference>
<evidence type="ECO:0000313" key="8">
    <source>
        <dbReference type="EMBL" id="KAJ6221250.1"/>
    </source>
</evidence>
<gene>
    <name evidence="8" type="ORF">RDWZM_007062</name>
</gene>
<keyword evidence="4" id="KW-0347">Helicase</keyword>
<comment type="caution">
    <text evidence="8">The sequence shown here is derived from an EMBL/GenBank/DDBJ whole genome shotgun (WGS) entry which is preliminary data.</text>
</comment>
<dbReference type="SMART" id="SM00487">
    <property type="entry name" value="DEXDc"/>
    <property type="match status" value="1"/>
</dbReference>
<dbReference type="GO" id="GO:0003724">
    <property type="term" value="F:RNA helicase activity"/>
    <property type="evidence" value="ECO:0007669"/>
    <property type="project" value="UniProtKB-EC"/>
</dbReference>
<keyword evidence="5" id="KW-0694">RNA-binding</keyword>
<dbReference type="InterPro" id="IPR000629">
    <property type="entry name" value="RNA-helicase_DEAD-box_CS"/>
</dbReference>
<accession>A0A9Q0M8R2</accession>
<keyword evidence="3 4" id="KW-0067">ATP-binding</keyword>
<evidence type="ECO:0000256" key="2">
    <source>
        <dbReference type="ARBA" id="ARBA00022801"/>
    </source>
</evidence>
<comment type="domain">
    <text evidence="5">The Q motif is unique to and characteristic of the DEAD box family of RNA helicases and controls ATP binding and hydrolysis.</text>
</comment>
<comment type="similarity">
    <text evidence="4">Belongs to the DEAD box helicase family.</text>
</comment>
<dbReference type="PROSITE" id="PS51192">
    <property type="entry name" value="HELICASE_ATP_BIND_1"/>
    <property type="match status" value="1"/>
</dbReference>
<dbReference type="PANTHER" id="PTHR24031">
    <property type="entry name" value="RNA HELICASE"/>
    <property type="match status" value="1"/>
</dbReference>
<evidence type="ECO:0000256" key="1">
    <source>
        <dbReference type="ARBA" id="ARBA00022741"/>
    </source>
</evidence>
<comment type="function">
    <text evidence="5">RNA helicase.</text>
</comment>
<evidence type="ECO:0000256" key="5">
    <source>
        <dbReference type="RuleBase" id="RU365068"/>
    </source>
</evidence>
<evidence type="ECO:0000256" key="3">
    <source>
        <dbReference type="ARBA" id="ARBA00022840"/>
    </source>
</evidence>
<reference evidence="8" key="1">
    <citation type="submission" date="2022-12" db="EMBL/GenBank/DDBJ databases">
        <title>Genome assemblies of Blomia tropicalis.</title>
        <authorList>
            <person name="Cui Y."/>
        </authorList>
    </citation>
    <scope>NUCLEOTIDE SEQUENCE</scope>
    <source>
        <tissue evidence="8">Adult mites</tissue>
    </source>
</reference>
<dbReference type="Proteomes" id="UP001142055">
    <property type="component" value="Chromosome 2"/>
</dbReference>
<dbReference type="SUPFAM" id="SSF52540">
    <property type="entry name" value="P-loop containing nucleoside triphosphate hydrolases"/>
    <property type="match status" value="1"/>
</dbReference>
<keyword evidence="9" id="KW-1185">Reference proteome</keyword>
<dbReference type="CDD" id="cd17956">
    <property type="entry name" value="DEADc_DDX51"/>
    <property type="match status" value="1"/>
</dbReference>
<evidence type="ECO:0000313" key="9">
    <source>
        <dbReference type="Proteomes" id="UP001142055"/>
    </source>
</evidence>
<protein>
    <recommendedName>
        <fullName evidence="5">ATP-dependent RNA helicase</fullName>
        <ecNumber evidence="5">3.6.4.13</ecNumber>
    </recommendedName>
</protein>
<feature type="region of interest" description="Disordered" evidence="6">
    <location>
        <begin position="1"/>
        <end position="23"/>
    </location>
</feature>
<feature type="domain" description="Helicase ATP-binding" evidence="7">
    <location>
        <begin position="106"/>
        <end position="326"/>
    </location>
</feature>
<feature type="compositionally biased region" description="Basic and acidic residues" evidence="6">
    <location>
        <begin position="1"/>
        <end position="10"/>
    </location>
</feature>